<accession>A0A4R6SJB3</accession>
<sequence>MADDDLDTIPVYEPPDPGVRTALSELDQNMAERRFTAASGDRAVTATVDGHTALLDIDIHDSALRRGHPESVGRSIVEAVTAARTMAAQLSGEFLAQTLDPDLPNPDLTIHPEPAAQAFTPAPAAEMVQEQRIGVVEDDGPSAPPPPPRRPRAAAPVDEEEEYDPFQGHRDGGSW</sequence>
<dbReference type="AlphaFoldDB" id="A0A4R6SJB3"/>
<dbReference type="Gene3D" id="3.30.1310.10">
    <property type="entry name" value="Nucleoid-associated protein YbaB-like domain"/>
    <property type="match status" value="1"/>
</dbReference>
<dbReference type="GO" id="GO:0003677">
    <property type="term" value="F:DNA binding"/>
    <property type="evidence" value="ECO:0007669"/>
    <property type="project" value="UniProtKB-KW"/>
</dbReference>
<dbReference type="RefSeq" id="WP_133849654.1">
    <property type="nucleotide sequence ID" value="NZ_SNXZ01000002.1"/>
</dbReference>
<keyword evidence="2" id="KW-0238">DNA-binding</keyword>
<dbReference type="EMBL" id="SNXZ01000002">
    <property type="protein sequence ID" value="TDQ01019.1"/>
    <property type="molecule type" value="Genomic_DNA"/>
</dbReference>
<proteinExistence type="predicted"/>
<name>A0A4R6SJB3_LABRH</name>
<reference evidence="2 3" key="1">
    <citation type="submission" date="2019-03" db="EMBL/GenBank/DDBJ databases">
        <title>Genomic Encyclopedia of Type Strains, Phase IV (KMG-IV): sequencing the most valuable type-strain genomes for metagenomic binning, comparative biology and taxonomic classification.</title>
        <authorList>
            <person name="Goeker M."/>
        </authorList>
    </citation>
    <scope>NUCLEOTIDE SEQUENCE [LARGE SCALE GENOMIC DNA]</scope>
    <source>
        <strain evidence="2 3">DSM 45361</strain>
    </source>
</reference>
<protein>
    <submittedName>
        <fullName evidence="2">DNA-binding protein YbaB</fullName>
    </submittedName>
</protein>
<dbReference type="Pfam" id="PF02575">
    <property type="entry name" value="YbaB_DNA_bd"/>
    <property type="match status" value="1"/>
</dbReference>
<evidence type="ECO:0000313" key="2">
    <source>
        <dbReference type="EMBL" id="TDQ01019.1"/>
    </source>
</evidence>
<evidence type="ECO:0000256" key="1">
    <source>
        <dbReference type="SAM" id="MobiDB-lite"/>
    </source>
</evidence>
<evidence type="ECO:0000313" key="3">
    <source>
        <dbReference type="Proteomes" id="UP000295444"/>
    </source>
</evidence>
<dbReference type="Proteomes" id="UP000295444">
    <property type="component" value="Unassembled WGS sequence"/>
</dbReference>
<comment type="caution">
    <text evidence="2">The sequence shown here is derived from an EMBL/GenBank/DDBJ whole genome shotgun (WGS) entry which is preliminary data.</text>
</comment>
<dbReference type="SUPFAM" id="SSF82607">
    <property type="entry name" value="YbaB-like"/>
    <property type="match status" value="1"/>
</dbReference>
<keyword evidence="3" id="KW-1185">Reference proteome</keyword>
<dbReference type="InterPro" id="IPR004401">
    <property type="entry name" value="YbaB/EbfC"/>
</dbReference>
<gene>
    <name evidence="2" type="ORF">EV186_102886</name>
</gene>
<feature type="region of interest" description="Disordered" evidence="1">
    <location>
        <begin position="128"/>
        <end position="175"/>
    </location>
</feature>
<dbReference type="InterPro" id="IPR036894">
    <property type="entry name" value="YbaB-like_sf"/>
</dbReference>
<dbReference type="OrthoDB" id="3628387at2"/>
<organism evidence="2 3">
    <name type="scientific">Labedaea rhizosphaerae</name>
    <dbReference type="NCBI Taxonomy" id="598644"/>
    <lineage>
        <taxon>Bacteria</taxon>
        <taxon>Bacillati</taxon>
        <taxon>Actinomycetota</taxon>
        <taxon>Actinomycetes</taxon>
        <taxon>Pseudonocardiales</taxon>
        <taxon>Pseudonocardiaceae</taxon>
        <taxon>Labedaea</taxon>
    </lineage>
</organism>